<proteinExistence type="predicted"/>
<keyword evidence="2" id="KW-1185">Reference proteome</keyword>
<gene>
    <name evidence="1" type="ORF">GDO81_016227</name>
</gene>
<dbReference type="EMBL" id="WNYA01000007">
    <property type="protein sequence ID" value="KAG8563872.1"/>
    <property type="molecule type" value="Genomic_DNA"/>
</dbReference>
<organism evidence="1 2">
    <name type="scientific">Engystomops pustulosus</name>
    <name type="common">Tungara frog</name>
    <name type="synonym">Physalaemus pustulosus</name>
    <dbReference type="NCBI Taxonomy" id="76066"/>
    <lineage>
        <taxon>Eukaryota</taxon>
        <taxon>Metazoa</taxon>
        <taxon>Chordata</taxon>
        <taxon>Craniata</taxon>
        <taxon>Vertebrata</taxon>
        <taxon>Euteleostomi</taxon>
        <taxon>Amphibia</taxon>
        <taxon>Batrachia</taxon>
        <taxon>Anura</taxon>
        <taxon>Neobatrachia</taxon>
        <taxon>Hyloidea</taxon>
        <taxon>Leptodactylidae</taxon>
        <taxon>Leiuperinae</taxon>
        <taxon>Engystomops</taxon>
    </lineage>
</organism>
<sequence length="79" mass="8919">MDLRIMDDVCWNMASIVNKSRYCILTYNILLSKVKESSTYRRHIGNPSHPLGHGNNLSTTSVTGLIYIYKAHTNVCCVS</sequence>
<evidence type="ECO:0000313" key="2">
    <source>
        <dbReference type="Proteomes" id="UP000824782"/>
    </source>
</evidence>
<evidence type="ECO:0000313" key="1">
    <source>
        <dbReference type="EMBL" id="KAG8563872.1"/>
    </source>
</evidence>
<dbReference type="AlphaFoldDB" id="A0AAV7ARU7"/>
<dbReference type="Proteomes" id="UP000824782">
    <property type="component" value="Unassembled WGS sequence"/>
</dbReference>
<protein>
    <submittedName>
        <fullName evidence="1">Uncharacterized protein</fullName>
    </submittedName>
</protein>
<reference evidence="1" key="1">
    <citation type="thesis" date="2020" institute="ProQuest LLC" country="789 East Eisenhower Parkway, Ann Arbor, MI, USA">
        <title>Comparative Genomics and Chromosome Evolution.</title>
        <authorList>
            <person name="Mudd A.B."/>
        </authorList>
    </citation>
    <scope>NUCLEOTIDE SEQUENCE</scope>
    <source>
        <strain evidence="1">237g6f4</strain>
        <tissue evidence="1">Blood</tissue>
    </source>
</reference>
<accession>A0AAV7ARU7</accession>
<name>A0AAV7ARU7_ENGPU</name>
<comment type="caution">
    <text evidence="1">The sequence shown here is derived from an EMBL/GenBank/DDBJ whole genome shotgun (WGS) entry which is preliminary data.</text>
</comment>